<reference evidence="1 2" key="1">
    <citation type="submission" date="2018-08" db="EMBL/GenBank/DDBJ databases">
        <title>A genome reference for cultivated species of the human gut microbiota.</title>
        <authorList>
            <person name="Zou Y."/>
            <person name="Xue W."/>
            <person name="Luo G."/>
        </authorList>
    </citation>
    <scope>NUCLEOTIDE SEQUENCE [LARGE SCALE GENOMIC DNA]</scope>
    <source>
        <strain evidence="1 2">AF24-12</strain>
    </source>
</reference>
<sequence length="177" mass="21147">MTTYLRFFNYDEAFKFYCGLIDKMLQGTNRNNHTRIIAKPALILSIIKLIENGKPVNQFTYEEIAPIYQGVFGKYFLRAQQENLTPLFYPYYFLKSDKFWHLAWTNAEVKTESPSKAWLDRNTQYAYIDQELWILLSHPTYRNKFKKYIIEKKVLNVFKEEKNKGGFKALLQLLMVI</sequence>
<protein>
    <recommendedName>
        <fullName evidence="3">Restriction endonuclease</fullName>
    </recommendedName>
</protein>
<accession>A0A3E5DMD1</accession>
<evidence type="ECO:0008006" key="3">
    <source>
        <dbReference type="Google" id="ProtNLM"/>
    </source>
</evidence>
<comment type="caution">
    <text evidence="1">The sequence shown here is derived from an EMBL/GenBank/DDBJ whole genome shotgun (WGS) entry which is preliminary data.</text>
</comment>
<dbReference type="Proteomes" id="UP000283872">
    <property type="component" value="Unassembled WGS sequence"/>
</dbReference>
<proteinExistence type="predicted"/>
<dbReference type="AlphaFoldDB" id="A0A3E5DMD1"/>
<organism evidence="1 2">
    <name type="scientific">Segatella copri</name>
    <dbReference type="NCBI Taxonomy" id="165179"/>
    <lineage>
        <taxon>Bacteria</taxon>
        <taxon>Pseudomonadati</taxon>
        <taxon>Bacteroidota</taxon>
        <taxon>Bacteroidia</taxon>
        <taxon>Bacteroidales</taxon>
        <taxon>Prevotellaceae</taxon>
        <taxon>Segatella</taxon>
    </lineage>
</organism>
<dbReference type="EMBL" id="QRVA01000076">
    <property type="protein sequence ID" value="RGS09877.1"/>
    <property type="molecule type" value="Genomic_DNA"/>
</dbReference>
<gene>
    <name evidence="1" type="ORF">DWY11_15595</name>
</gene>
<dbReference type="RefSeq" id="WP_117588030.1">
    <property type="nucleotide sequence ID" value="NZ_QRVA01000076.1"/>
</dbReference>
<evidence type="ECO:0000313" key="1">
    <source>
        <dbReference type="EMBL" id="RGS09877.1"/>
    </source>
</evidence>
<evidence type="ECO:0000313" key="2">
    <source>
        <dbReference type="Proteomes" id="UP000283872"/>
    </source>
</evidence>
<name>A0A3E5DMD1_9BACT</name>